<gene>
    <name evidence="1" type="ORF">RFULGI_LOCUS7633</name>
</gene>
<dbReference type="AlphaFoldDB" id="A0A9N9DB09"/>
<accession>A0A9N9DB09</accession>
<keyword evidence="2" id="KW-1185">Reference proteome</keyword>
<evidence type="ECO:0000313" key="2">
    <source>
        <dbReference type="Proteomes" id="UP000789396"/>
    </source>
</evidence>
<protein>
    <submittedName>
        <fullName evidence="1">19785_t:CDS:1</fullName>
    </submittedName>
</protein>
<dbReference type="Proteomes" id="UP000789396">
    <property type="component" value="Unassembled WGS sequence"/>
</dbReference>
<comment type="caution">
    <text evidence="1">The sequence shown here is derived from an EMBL/GenBank/DDBJ whole genome shotgun (WGS) entry which is preliminary data.</text>
</comment>
<dbReference type="EMBL" id="CAJVPZ010011300">
    <property type="protein sequence ID" value="CAG8628583.1"/>
    <property type="molecule type" value="Genomic_DNA"/>
</dbReference>
<name>A0A9N9DB09_9GLOM</name>
<evidence type="ECO:0000313" key="1">
    <source>
        <dbReference type="EMBL" id="CAG8628583.1"/>
    </source>
</evidence>
<organism evidence="1 2">
    <name type="scientific">Racocetra fulgida</name>
    <dbReference type="NCBI Taxonomy" id="60492"/>
    <lineage>
        <taxon>Eukaryota</taxon>
        <taxon>Fungi</taxon>
        <taxon>Fungi incertae sedis</taxon>
        <taxon>Mucoromycota</taxon>
        <taxon>Glomeromycotina</taxon>
        <taxon>Glomeromycetes</taxon>
        <taxon>Diversisporales</taxon>
        <taxon>Gigasporaceae</taxon>
        <taxon>Racocetra</taxon>
    </lineage>
</organism>
<sequence length="133" mass="15685">TSSSRINNTSDFLQINNILENYNSKPVLEDNYLFNNKFANMIEITEHDDDVDILTYCIDKVEQFVFMQFQNTESYDEPTKFVFEIKLDKELLDSIALSQDLETNLLDLERIKNSFAQLTKILMLLLESESKYY</sequence>
<feature type="non-terminal residue" evidence="1">
    <location>
        <position position="1"/>
    </location>
</feature>
<reference evidence="1" key="1">
    <citation type="submission" date="2021-06" db="EMBL/GenBank/DDBJ databases">
        <authorList>
            <person name="Kallberg Y."/>
            <person name="Tangrot J."/>
            <person name="Rosling A."/>
        </authorList>
    </citation>
    <scope>NUCLEOTIDE SEQUENCE</scope>
    <source>
        <strain evidence="1">IN212</strain>
    </source>
</reference>
<proteinExistence type="predicted"/>
<dbReference type="OrthoDB" id="2427769at2759"/>